<dbReference type="SUPFAM" id="SSF50447">
    <property type="entry name" value="Translation proteins"/>
    <property type="match status" value="1"/>
</dbReference>
<dbReference type="GO" id="GO:0005737">
    <property type="term" value="C:cytoplasm"/>
    <property type="evidence" value="ECO:0007669"/>
    <property type="project" value="UniProtKB-SubCell"/>
</dbReference>
<dbReference type="InterPro" id="IPR050100">
    <property type="entry name" value="TRAFAC_GTPase_members"/>
</dbReference>
<keyword evidence="5" id="KW-0251">Elongation factor</keyword>
<evidence type="ECO:0000256" key="3">
    <source>
        <dbReference type="ARBA" id="ARBA00022490"/>
    </source>
</evidence>
<name>A0A8C1B8P4_CYPCA</name>
<dbReference type="InterPro" id="IPR027417">
    <property type="entry name" value="P-loop_NTPase"/>
</dbReference>
<dbReference type="Pfam" id="PF03144">
    <property type="entry name" value="GTP_EFTU_D2"/>
    <property type="match status" value="1"/>
</dbReference>
<keyword evidence="12" id="KW-1185">Reference proteome</keyword>
<comment type="similarity">
    <text evidence="2">Belongs to the TRAFAC class translation factor GTPase superfamily. Classic translation factor GTPase family. EF-Tu/EF-1A subfamily.</text>
</comment>
<sequence length="427" mass="47083">MAKDRIHINLVIIGHVDSGKSTTTGHLVYKCGGIDHRTIEKYEKAATQMGKSSFKYAWVLDKLKAERERGITIDISLLKFNTQKYTFTIIDAPGHRDFIKNMITGTSQADAALLIVSAAKGEFEAGISRNGQTREHALLAYTLGVRQLMIGFEIGAVPFIPVSGWSGENMIAPSQKMQWFKGWKLKRKEGHSNGITLLEVFESLLPPVRNASKPLRLPLQDVYKIGGVGTVPVGKIETGVLKPGMVLTFSPAKLTAEVKSIEMHHQGLQTAFPGHSVGFNIKNVSVKNLRRGDVAGNAQQDPPSDVSSFIAQIIMLNHPGKIKVGYSPVLDCHTTHVSCRFAELRERLDRRTGKKLEDWPQYLMSGDGATIKLIPNKPLCVESFFHYPPLGRFAVRDLKQTVAVGVIKSVEKVDKAKKTSHKPAVSK</sequence>
<comment type="function">
    <text evidence="9">Translation elongation factor that catalyzes the GTP-dependent binding of aminoacyl-tRNA (aa-tRNA) to the A-site of ribosomes during the elongation phase of protein synthesis. Base pairing between the mRNA codon and the aa-tRNA anticodon promotes GTP hydrolysis, releasing the aa-tRNA from EEF1A1 and allowing its accommodation into the ribosome. The growing protein chain is subsequently transferred from the P-site peptidyl tRNA to the A-site aa-tRNA, extending it by one amino acid through ribosome-catalyzed peptide bond formation.</text>
</comment>
<reference evidence="11" key="2">
    <citation type="submission" date="2025-09" db="UniProtKB">
        <authorList>
            <consortium name="Ensembl"/>
        </authorList>
    </citation>
    <scope>IDENTIFICATION</scope>
</reference>
<evidence type="ECO:0000313" key="11">
    <source>
        <dbReference type="Ensembl" id="ENSCCRP00000029571.2"/>
    </source>
</evidence>
<evidence type="ECO:0000259" key="10">
    <source>
        <dbReference type="PROSITE" id="PS51722"/>
    </source>
</evidence>
<proteinExistence type="inferred from homology"/>
<dbReference type="FunFam" id="3.40.50.300:FF:001857">
    <property type="entry name" value="Elongation factor 1-alpha"/>
    <property type="match status" value="1"/>
</dbReference>
<dbReference type="PANTHER" id="PTHR23115">
    <property type="entry name" value="TRANSLATION FACTOR"/>
    <property type="match status" value="1"/>
</dbReference>
<dbReference type="AlphaFoldDB" id="A0A8C1B8P4"/>
<dbReference type="GO" id="GO:0005525">
    <property type="term" value="F:GTP binding"/>
    <property type="evidence" value="ECO:0007669"/>
    <property type="project" value="UniProtKB-KW"/>
</dbReference>
<dbReference type="PRINTS" id="PR00315">
    <property type="entry name" value="ELONGATNFCT"/>
</dbReference>
<dbReference type="CDD" id="cd01883">
    <property type="entry name" value="EF1_alpha"/>
    <property type="match status" value="1"/>
</dbReference>
<dbReference type="GO" id="GO:0003746">
    <property type="term" value="F:translation elongation factor activity"/>
    <property type="evidence" value="ECO:0007669"/>
    <property type="project" value="UniProtKB-KW"/>
</dbReference>
<evidence type="ECO:0000256" key="1">
    <source>
        <dbReference type="ARBA" id="ARBA00004496"/>
    </source>
</evidence>
<keyword evidence="3" id="KW-0963">Cytoplasm</keyword>
<dbReference type="PROSITE" id="PS51722">
    <property type="entry name" value="G_TR_2"/>
    <property type="match status" value="1"/>
</dbReference>
<keyword evidence="4" id="KW-0547">Nucleotide-binding</keyword>
<dbReference type="FunFam" id="2.40.30.10:FF:000005">
    <property type="entry name" value="Elongation factor 1-alpha"/>
    <property type="match status" value="1"/>
</dbReference>
<comment type="catalytic activity">
    <reaction evidence="8">
        <text>GTP + H2O = GDP + phosphate + H(+)</text>
        <dbReference type="Rhea" id="RHEA:19669"/>
        <dbReference type="ChEBI" id="CHEBI:15377"/>
        <dbReference type="ChEBI" id="CHEBI:15378"/>
        <dbReference type="ChEBI" id="CHEBI:37565"/>
        <dbReference type="ChEBI" id="CHEBI:43474"/>
        <dbReference type="ChEBI" id="CHEBI:58189"/>
    </reaction>
    <physiologicalReaction direction="left-to-right" evidence="8">
        <dbReference type="Rhea" id="RHEA:19670"/>
    </physiologicalReaction>
</comment>
<comment type="subcellular location">
    <subcellularLocation>
        <location evidence="1">Cytoplasm</location>
    </subcellularLocation>
</comment>
<dbReference type="Pfam" id="PF22594">
    <property type="entry name" value="GTP-eEF1A_C"/>
    <property type="match status" value="1"/>
</dbReference>
<dbReference type="PROSITE" id="PS00301">
    <property type="entry name" value="G_TR_1"/>
    <property type="match status" value="1"/>
</dbReference>
<evidence type="ECO:0000256" key="2">
    <source>
        <dbReference type="ARBA" id="ARBA00007249"/>
    </source>
</evidence>
<protein>
    <submittedName>
        <fullName evidence="11">Eukaryotic translation elongation factor 1 alpha 1, like 3</fullName>
    </submittedName>
</protein>
<organism evidence="11 12">
    <name type="scientific">Cyprinus carpio carpio</name>
    <dbReference type="NCBI Taxonomy" id="630221"/>
    <lineage>
        <taxon>Eukaryota</taxon>
        <taxon>Metazoa</taxon>
        <taxon>Chordata</taxon>
        <taxon>Craniata</taxon>
        <taxon>Vertebrata</taxon>
        <taxon>Euteleostomi</taxon>
        <taxon>Actinopterygii</taxon>
        <taxon>Neopterygii</taxon>
        <taxon>Teleostei</taxon>
        <taxon>Ostariophysi</taxon>
        <taxon>Cypriniformes</taxon>
        <taxon>Cyprinidae</taxon>
        <taxon>Cyprininae</taxon>
        <taxon>Cyprinus</taxon>
    </lineage>
</organism>
<evidence type="ECO:0000256" key="5">
    <source>
        <dbReference type="ARBA" id="ARBA00022768"/>
    </source>
</evidence>
<dbReference type="Proteomes" id="UP001108240">
    <property type="component" value="Unplaced"/>
</dbReference>
<dbReference type="Pfam" id="PF00009">
    <property type="entry name" value="GTP_EFTU"/>
    <property type="match status" value="1"/>
</dbReference>
<evidence type="ECO:0000256" key="7">
    <source>
        <dbReference type="ARBA" id="ARBA00023134"/>
    </source>
</evidence>
<dbReference type="Gene3D" id="3.40.50.300">
    <property type="entry name" value="P-loop containing nucleotide triphosphate hydrolases"/>
    <property type="match status" value="2"/>
</dbReference>
<keyword evidence="6" id="KW-0648">Protein biosynthesis</keyword>
<keyword evidence="7" id="KW-0342">GTP-binding</keyword>
<dbReference type="CDD" id="cd03693">
    <property type="entry name" value="EF1_alpha_II"/>
    <property type="match status" value="1"/>
</dbReference>
<dbReference type="InterPro" id="IPR009001">
    <property type="entry name" value="Transl_elong_EF1A/Init_IF2_C"/>
</dbReference>
<dbReference type="CDD" id="cd03705">
    <property type="entry name" value="EF1_alpha_III"/>
    <property type="match status" value="1"/>
</dbReference>
<feature type="domain" description="Tr-type G" evidence="10">
    <location>
        <begin position="5"/>
        <end position="209"/>
    </location>
</feature>
<dbReference type="Gene3D" id="2.40.30.10">
    <property type="entry name" value="Translation factors"/>
    <property type="match status" value="2"/>
</dbReference>
<evidence type="ECO:0000256" key="8">
    <source>
        <dbReference type="ARBA" id="ARBA00049117"/>
    </source>
</evidence>
<dbReference type="InterPro" id="IPR031157">
    <property type="entry name" value="G_TR_CS"/>
</dbReference>
<evidence type="ECO:0000313" key="12">
    <source>
        <dbReference type="Proteomes" id="UP001108240"/>
    </source>
</evidence>
<dbReference type="GO" id="GO:0003924">
    <property type="term" value="F:GTPase activity"/>
    <property type="evidence" value="ECO:0007669"/>
    <property type="project" value="InterPro"/>
</dbReference>
<dbReference type="InterPro" id="IPR000795">
    <property type="entry name" value="T_Tr_GTP-bd_dom"/>
</dbReference>
<dbReference type="InterPro" id="IPR009000">
    <property type="entry name" value="Transl_B-barrel_sf"/>
</dbReference>
<evidence type="ECO:0000256" key="4">
    <source>
        <dbReference type="ARBA" id="ARBA00022741"/>
    </source>
</evidence>
<evidence type="ECO:0000256" key="9">
    <source>
        <dbReference type="ARBA" id="ARBA00054168"/>
    </source>
</evidence>
<dbReference type="GeneTree" id="ENSGT00940000165526"/>
<dbReference type="FunFam" id="2.40.30.10:FF:000003">
    <property type="entry name" value="Elongation factor 1-alpha"/>
    <property type="match status" value="1"/>
</dbReference>
<dbReference type="InterPro" id="IPR054696">
    <property type="entry name" value="GTP-eEF1A_C"/>
</dbReference>
<accession>A0A8C1B8P4</accession>
<reference evidence="11" key="1">
    <citation type="submission" date="2025-08" db="UniProtKB">
        <authorList>
            <consortium name="Ensembl"/>
        </authorList>
    </citation>
    <scope>IDENTIFICATION</scope>
</reference>
<dbReference type="SUPFAM" id="SSF52540">
    <property type="entry name" value="P-loop containing nucleoside triphosphate hydrolases"/>
    <property type="match status" value="1"/>
</dbReference>
<dbReference type="SUPFAM" id="SSF50465">
    <property type="entry name" value="EF-Tu/eEF-1alpha/eIF2-gamma C-terminal domain"/>
    <property type="match status" value="1"/>
</dbReference>
<dbReference type="Ensembl" id="ENSCCRT00000032086.2">
    <property type="protein sequence ID" value="ENSCCRP00000029571.2"/>
    <property type="gene ID" value="ENSCCRG00000015970.2"/>
</dbReference>
<dbReference type="InterPro" id="IPR004161">
    <property type="entry name" value="EFTu-like_2"/>
</dbReference>
<evidence type="ECO:0000256" key="6">
    <source>
        <dbReference type="ARBA" id="ARBA00022917"/>
    </source>
</evidence>